<evidence type="ECO:0000313" key="1">
    <source>
        <dbReference type="EMBL" id="MBD9356729.1"/>
    </source>
</evidence>
<keyword evidence="1" id="KW-0808">Transferase</keyword>
<organism evidence="1 2">
    <name type="scientific">Methylomonas albis</name>
    <dbReference type="NCBI Taxonomy" id="1854563"/>
    <lineage>
        <taxon>Bacteria</taxon>
        <taxon>Pseudomonadati</taxon>
        <taxon>Pseudomonadota</taxon>
        <taxon>Gammaproteobacteria</taxon>
        <taxon>Methylococcales</taxon>
        <taxon>Methylococcaceae</taxon>
        <taxon>Methylomonas</taxon>
    </lineage>
</organism>
<dbReference type="SUPFAM" id="SSF53335">
    <property type="entry name" value="S-adenosyl-L-methionine-dependent methyltransferases"/>
    <property type="match status" value="1"/>
</dbReference>
<sequence>MANTISKYESRVCPSCGCSDTGSVSVASKRPAQSIDLDDLQSHWNGFFKEKVIFSYSRCARCNLLYCPSFFSSGQLEALYEQMPDNTAGVPLEALEKTQKGYFDILKNFSFEKGGYLETGPDIGLFTKNIISDPAFDQFWLFEPNRAVWPTLNRLADSNRLHLSAEMFGFSEVPDTSISVAVMIHVLDHLLNPVEILKKLRIKMAPGAVLAVVTHDESSLLAKITGNGWPAFCLQHPQLYNPSTVETLMKEAGFKVVRVQRTVNYFPVTYLFKHLLWAFGFKINLPGWDGLQIPLKLGNILTIASPE</sequence>
<comment type="caution">
    <text evidence="1">The sequence shown here is derived from an EMBL/GenBank/DDBJ whole genome shotgun (WGS) entry which is preliminary data.</text>
</comment>
<accession>A0ABR9D0S2</accession>
<dbReference type="Proteomes" id="UP000652176">
    <property type="component" value="Unassembled WGS sequence"/>
</dbReference>
<proteinExistence type="predicted"/>
<dbReference type="GO" id="GO:0008168">
    <property type="term" value="F:methyltransferase activity"/>
    <property type="evidence" value="ECO:0007669"/>
    <property type="project" value="UniProtKB-KW"/>
</dbReference>
<dbReference type="Gene3D" id="3.40.50.150">
    <property type="entry name" value="Vaccinia Virus protein VP39"/>
    <property type="match status" value="1"/>
</dbReference>
<dbReference type="EMBL" id="JACXSS010000001">
    <property type="protein sequence ID" value="MBD9356729.1"/>
    <property type="molecule type" value="Genomic_DNA"/>
</dbReference>
<dbReference type="Pfam" id="PF13489">
    <property type="entry name" value="Methyltransf_23"/>
    <property type="match status" value="1"/>
</dbReference>
<name>A0ABR9D0S2_9GAMM</name>
<reference evidence="1 2" key="1">
    <citation type="submission" date="2020-09" db="EMBL/GenBank/DDBJ databases">
        <title>Methylomonas albis sp. nov. and Methylomonas fluvii sp. nov.: Two cold-adapted methanotrophs from the River Elbe and an amended description of Methylovulum psychrotolerans strain Eb1.</title>
        <authorList>
            <person name="Bussmann I.K."/>
            <person name="Klings K.-W."/>
            <person name="Warnstedt J."/>
            <person name="Hoppert M."/>
            <person name="Saborowski A."/>
            <person name="Horn F."/>
            <person name="Liebner S."/>
        </authorList>
    </citation>
    <scope>NUCLEOTIDE SEQUENCE [LARGE SCALE GENOMIC DNA]</scope>
    <source>
        <strain evidence="1 2">EbA</strain>
    </source>
</reference>
<dbReference type="GO" id="GO:0032259">
    <property type="term" value="P:methylation"/>
    <property type="evidence" value="ECO:0007669"/>
    <property type="project" value="UniProtKB-KW"/>
</dbReference>
<protein>
    <submittedName>
        <fullName evidence="1">Class I SAM-dependent methyltransferase</fullName>
    </submittedName>
</protein>
<dbReference type="InterPro" id="IPR029063">
    <property type="entry name" value="SAM-dependent_MTases_sf"/>
</dbReference>
<evidence type="ECO:0000313" key="2">
    <source>
        <dbReference type="Proteomes" id="UP000652176"/>
    </source>
</evidence>
<keyword evidence="2" id="KW-1185">Reference proteome</keyword>
<gene>
    <name evidence="1" type="ORF">IE877_12690</name>
</gene>
<keyword evidence="1" id="KW-0489">Methyltransferase</keyword>